<dbReference type="InterPro" id="IPR015046">
    <property type="entry name" value="LciA_Immunity-like"/>
</dbReference>
<gene>
    <name evidence="2" type="ORF">E5983_04845</name>
</gene>
<evidence type="ECO:0000313" key="2">
    <source>
        <dbReference type="EMBL" id="MVX58973.1"/>
    </source>
</evidence>
<dbReference type="GO" id="GO:0030153">
    <property type="term" value="P:bacteriocin immunity"/>
    <property type="evidence" value="ECO:0007669"/>
    <property type="project" value="UniProtKB-KW"/>
</dbReference>
<dbReference type="Pfam" id="PF08951">
    <property type="entry name" value="EntA_Immun"/>
    <property type="match status" value="1"/>
</dbReference>
<dbReference type="AlphaFoldDB" id="A0A7X3KCV2"/>
<dbReference type="InterPro" id="IPR023130">
    <property type="entry name" value="Ta0600-like_sf"/>
</dbReference>
<evidence type="ECO:0000313" key="3">
    <source>
        <dbReference type="Proteomes" id="UP000461595"/>
    </source>
</evidence>
<dbReference type="Proteomes" id="UP000461595">
    <property type="component" value="Unassembled WGS sequence"/>
</dbReference>
<dbReference type="RefSeq" id="WP_160332781.1">
    <property type="nucleotide sequence ID" value="NZ_WSRS01000035.1"/>
</dbReference>
<sequence length="98" mass="11121">MIQEDLLKEIEQLLQSGELAENTELSNIFLQAKESAALTELTWKSQLSQSLSLYLLTHQFRAPRQVLQLAQSIAKSPHQQRGKGAFLQMLAQSLTHFK</sequence>
<protein>
    <submittedName>
        <fullName evidence="2">Bacteriocin immunity protein</fullName>
    </submittedName>
</protein>
<keyword evidence="1" id="KW-0079">Bacteriocin immunity</keyword>
<comment type="caution">
    <text evidence="2">The sequence shown here is derived from an EMBL/GenBank/DDBJ whole genome shotgun (WGS) entry which is preliminary data.</text>
</comment>
<reference evidence="2 3" key="1">
    <citation type="submission" date="2019-12" db="EMBL/GenBank/DDBJ databases">
        <title>Microbes associate with the intestines of laboratory mice.</title>
        <authorList>
            <person name="Navarre W."/>
            <person name="Wong E."/>
        </authorList>
    </citation>
    <scope>NUCLEOTIDE SEQUENCE [LARGE SCALE GENOMIC DNA]</scope>
    <source>
        <strain evidence="2 3">NM51_B2-22</strain>
    </source>
</reference>
<organism evidence="2 3">
    <name type="scientific">Streptococcus danieliae</name>
    <dbReference type="NCBI Taxonomy" id="747656"/>
    <lineage>
        <taxon>Bacteria</taxon>
        <taxon>Bacillati</taxon>
        <taxon>Bacillota</taxon>
        <taxon>Bacilli</taxon>
        <taxon>Lactobacillales</taxon>
        <taxon>Streptococcaceae</taxon>
        <taxon>Streptococcus</taxon>
    </lineage>
</organism>
<dbReference type="OrthoDB" id="2236427at2"/>
<dbReference type="SUPFAM" id="SSF109797">
    <property type="entry name" value="Bacteriocin immunity protein-like"/>
    <property type="match status" value="1"/>
</dbReference>
<dbReference type="EMBL" id="WSRS01000035">
    <property type="protein sequence ID" value="MVX58973.1"/>
    <property type="molecule type" value="Genomic_DNA"/>
</dbReference>
<proteinExistence type="predicted"/>
<accession>A0A7X3KCV2</accession>
<evidence type="ECO:0000256" key="1">
    <source>
        <dbReference type="ARBA" id="ARBA00023025"/>
    </source>
</evidence>
<name>A0A7X3KCV2_9STRE</name>
<dbReference type="Gene3D" id="1.20.1440.50">
    <property type="entry name" value="Ta0600-like"/>
    <property type="match status" value="1"/>
</dbReference>